<evidence type="ECO:0000313" key="5">
    <source>
        <dbReference type="Proteomes" id="UP000323930"/>
    </source>
</evidence>
<accession>A0A5D0ILA7</accession>
<evidence type="ECO:0000313" key="4">
    <source>
        <dbReference type="EMBL" id="TYA84276.1"/>
    </source>
</evidence>
<dbReference type="AlphaFoldDB" id="A0A5D0ILA7"/>
<feature type="transmembrane region" description="Helical" evidence="2">
    <location>
        <begin position="99"/>
        <end position="117"/>
    </location>
</feature>
<dbReference type="OrthoDB" id="5491447at2"/>
<proteinExistence type="predicted"/>
<name>A0A5D0ILA7_9FLAO</name>
<keyword evidence="2" id="KW-0472">Membrane</keyword>
<dbReference type="Proteomes" id="UP000323930">
    <property type="component" value="Unassembled WGS sequence"/>
</dbReference>
<evidence type="ECO:0000256" key="3">
    <source>
        <dbReference type="SAM" id="SignalP"/>
    </source>
</evidence>
<reference evidence="4 5" key="1">
    <citation type="submission" date="2019-08" db="EMBL/GenBank/DDBJ databases">
        <title>Seonamhaeicola sediminis sp. nov., isolated from marine sediment.</title>
        <authorList>
            <person name="Cao W.R."/>
        </authorList>
    </citation>
    <scope>NUCLEOTIDE SEQUENCE [LARGE SCALE GENOMIC DNA]</scope>
    <source>
        <strain evidence="4 5">B011</strain>
    </source>
</reference>
<evidence type="ECO:0000256" key="2">
    <source>
        <dbReference type="SAM" id="Phobius"/>
    </source>
</evidence>
<sequence>MILKKPYIVLSLFFLISFSQNLWASIPFQTPQEFRHFDEDFKERYNSSRYDYEGGNKVTRASSGGSGEYKDYEEKHSKTPEIEEEHNDDFFSIGGGINWIFYVALALAVVYLVYVLLNEGSTGLFQSNRNKKLDSIEDITSENIENADIKTLIKAAEEEGNFRLAIRYYYLLVLKTLTLKNHIKFEDDKTNAEYLNELEGQPFSKAFQYVSYLYSYIWYGKFMISNNQYQKAKNNFATLLKQVE</sequence>
<dbReference type="EMBL" id="VSDQ01000409">
    <property type="protein sequence ID" value="TYA84276.1"/>
    <property type="molecule type" value="Genomic_DNA"/>
</dbReference>
<keyword evidence="2" id="KW-0812">Transmembrane</keyword>
<keyword evidence="5" id="KW-1185">Reference proteome</keyword>
<organism evidence="4 5">
    <name type="scientific">Seonamhaeicola marinus</name>
    <dbReference type="NCBI Taxonomy" id="1912246"/>
    <lineage>
        <taxon>Bacteria</taxon>
        <taxon>Pseudomonadati</taxon>
        <taxon>Bacteroidota</taxon>
        <taxon>Flavobacteriia</taxon>
        <taxon>Flavobacteriales</taxon>
        <taxon>Flavobacteriaceae</taxon>
    </lineage>
</organism>
<feature type="region of interest" description="Disordered" evidence="1">
    <location>
        <begin position="56"/>
        <end position="80"/>
    </location>
</feature>
<keyword evidence="2" id="KW-1133">Transmembrane helix</keyword>
<feature type="compositionally biased region" description="Basic and acidic residues" evidence="1">
    <location>
        <begin position="68"/>
        <end position="80"/>
    </location>
</feature>
<keyword evidence="3" id="KW-0732">Signal</keyword>
<comment type="caution">
    <text evidence="4">The sequence shown here is derived from an EMBL/GenBank/DDBJ whole genome shotgun (WGS) entry which is preliminary data.</text>
</comment>
<evidence type="ECO:0000256" key="1">
    <source>
        <dbReference type="SAM" id="MobiDB-lite"/>
    </source>
</evidence>
<feature type="chain" id="PRO_5023006616" description="DUF4129 domain-containing protein" evidence="3">
    <location>
        <begin position="25"/>
        <end position="244"/>
    </location>
</feature>
<protein>
    <recommendedName>
        <fullName evidence="6">DUF4129 domain-containing protein</fullName>
    </recommendedName>
</protein>
<dbReference type="RefSeq" id="WP_148540716.1">
    <property type="nucleotide sequence ID" value="NZ_VSDQ01000409.1"/>
</dbReference>
<feature type="signal peptide" evidence="3">
    <location>
        <begin position="1"/>
        <end position="24"/>
    </location>
</feature>
<gene>
    <name evidence="4" type="ORF">FUA24_06405</name>
</gene>
<evidence type="ECO:0008006" key="6">
    <source>
        <dbReference type="Google" id="ProtNLM"/>
    </source>
</evidence>